<organism evidence="2 3">
    <name type="scientific">Aquincola agrisoli</name>
    <dbReference type="NCBI Taxonomy" id="3119538"/>
    <lineage>
        <taxon>Bacteria</taxon>
        <taxon>Pseudomonadati</taxon>
        <taxon>Pseudomonadota</taxon>
        <taxon>Betaproteobacteria</taxon>
        <taxon>Burkholderiales</taxon>
        <taxon>Sphaerotilaceae</taxon>
        <taxon>Aquincola</taxon>
    </lineage>
</organism>
<feature type="transmembrane region" description="Helical" evidence="1">
    <location>
        <begin position="115"/>
        <end position="136"/>
    </location>
</feature>
<accession>A0AAW9QHG2</accession>
<feature type="transmembrane region" description="Helical" evidence="1">
    <location>
        <begin position="80"/>
        <end position="103"/>
    </location>
</feature>
<keyword evidence="3" id="KW-1185">Reference proteome</keyword>
<feature type="transmembrane region" description="Helical" evidence="1">
    <location>
        <begin position="148"/>
        <end position="165"/>
    </location>
</feature>
<keyword evidence="1" id="KW-0472">Membrane</keyword>
<comment type="caution">
    <text evidence="2">The sequence shown here is derived from an EMBL/GenBank/DDBJ whole genome shotgun (WGS) entry which is preliminary data.</text>
</comment>
<feature type="transmembrane region" description="Helical" evidence="1">
    <location>
        <begin position="6"/>
        <end position="31"/>
    </location>
</feature>
<dbReference type="AlphaFoldDB" id="A0AAW9QHG2"/>
<name>A0AAW9QHG2_9BURK</name>
<evidence type="ECO:0000313" key="3">
    <source>
        <dbReference type="Proteomes" id="UP001336250"/>
    </source>
</evidence>
<keyword evidence="1" id="KW-0812">Transmembrane</keyword>
<evidence type="ECO:0000313" key="2">
    <source>
        <dbReference type="EMBL" id="MEF7616282.1"/>
    </source>
</evidence>
<gene>
    <name evidence="2" type="ORF">V4F39_20375</name>
</gene>
<keyword evidence="1" id="KW-1133">Transmembrane helix</keyword>
<feature type="transmembrane region" description="Helical" evidence="1">
    <location>
        <begin position="239"/>
        <end position="259"/>
    </location>
</feature>
<dbReference type="EMBL" id="JAZIBG010000039">
    <property type="protein sequence ID" value="MEF7616282.1"/>
    <property type="molecule type" value="Genomic_DNA"/>
</dbReference>
<feature type="transmembrane region" description="Helical" evidence="1">
    <location>
        <begin position="43"/>
        <end position="60"/>
    </location>
</feature>
<dbReference type="Proteomes" id="UP001336250">
    <property type="component" value="Unassembled WGS sequence"/>
</dbReference>
<dbReference type="RefSeq" id="WP_332291735.1">
    <property type="nucleotide sequence ID" value="NZ_JAZIBG010000039.1"/>
</dbReference>
<sequence length="272" mass="29753">MDPQTRWWWTFLCGIAALNVAAWAASALWLHRRGAARRADVRLHLLLSAVYVAGCAWRSVLPVFDIQRQVLVDSALSSVLVGRSVATLAELCFAAQWALLLAASARSVQAHRALWTARVIVPMIAIAELFSWHAVLTTSNLGHVVEEALWGTAAALAALTMASIAPRHAGRARVALYAAATAGAAYVAYMFAIDVPMYWARWLADEAAGRSYLALADGLADAASRWTVSHRWSDWHTEVVWMSLYFSVAVWISIALAHLRWPRPLQAAGARA</sequence>
<evidence type="ECO:0000256" key="1">
    <source>
        <dbReference type="SAM" id="Phobius"/>
    </source>
</evidence>
<protein>
    <submittedName>
        <fullName evidence="2">Uncharacterized protein</fullName>
    </submittedName>
</protein>
<reference evidence="2 3" key="1">
    <citation type="submission" date="2024-02" db="EMBL/GenBank/DDBJ databases">
        <title>Genome sequence of Aquincola sp. MAHUQ-54.</title>
        <authorList>
            <person name="Huq M.A."/>
        </authorList>
    </citation>
    <scope>NUCLEOTIDE SEQUENCE [LARGE SCALE GENOMIC DNA]</scope>
    <source>
        <strain evidence="2 3">MAHUQ-54</strain>
    </source>
</reference>
<proteinExistence type="predicted"/>
<feature type="transmembrane region" description="Helical" evidence="1">
    <location>
        <begin position="174"/>
        <end position="193"/>
    </location>
</feature>